<gene>
    <name evidence="2" type="ORF">B0T10DRAFT_498266</name>
</gene>
<organism evidence="2 3">
    <name type="scientific">Thelonectria olida</name>
    <dbReference type="NCBI Taxonomy" id="1576542"/>
    <lineage>
        <taxon>Eukaryota</taxon>
        <taxon>Fungi</taxon>
        <taxon>Dikarya</taxon>
        <taxon>Ascomycota</taxon>
        <taxon>Pezizomycotina</taxon>
        <taxon>Sordariomycetes</taxon>
        <taxon>Hypocreomycetidae</taxon>
        <taxon>Hypocreales</taxon>
        <taxon>Nectriaceae</taxon>
        <taxon>Thelonectria</taxon>
    </lineage>
</organism>
<dbReference type="AlphaFoldDB" id="A0A9P8VW14"/>
<feature type="region of interest" description="Disordered" evidence="1">
    <location>
        <begin position="1"/>
        <end position="31"/>
    </location>
</feature>
<dbReference type="Proteomes" id="UP000777438">
    <property type="component" value="Unassembled WGS sequence"/>
</dbReference>
<proteinExistence type="predicted"/>
<reference evidence="2 3" key="1">
    <citation type="journal article" date="2021" name="Nat. Commun.">
        <title>Genetic determinants of endophytism in the Arabidopsis root mycobiome.</title>
        <authorList>
            <person name="Mesny F."/>
            <person name="Miyauchi S."/>
            <person name="Thiergart T."/>
            <person name="Pickel B."/>
            <person name="Atanasova L."/>
            <person name="Karlsson M."/>
            <person name="Huettel B."/>
            <person name="Barry K.W."/>
            <person name="Haridas S."/>
            <person name="Chen C."/>
            <person name="Bauer D."/>
            <person name="Andreopoulos W."/>
            <person name="Pangilinan J."/>
            <person name="LaButti K."/>
            <person name="Riley R."/>
            <person name="Lipzen A."/>
            <person name="Clum A."/>
            <person name="Drula E."/>
            <person name="Henrissat B."/>
            <person name="Kohler A."/>
            <person name="Grigoriev I.V."/>
            <person name="Martin F.M."/>
            <person name="Hacquard S."/>
        </authorList>
    </citation>
    <scope>NUCLEOTIDE SEQUENCE [LARGE SCALE GENOMIC DNA]</scope>
    <source>
        <strain evidence="2 3">MPI-CAGE-CH-0241</strain>
    </source>
</reference>
<name>A0A9P8VW14_9HYPO</name>
<evidence type="ECO:0000256" key="1">
    <source>
        <dbReference type="SAM" id="MobiDB-lite"/>
    </source>
</evidence>
<evidence type="ECO:0000313" key="3">
    <source>
        <dbReference type="Proteomes" id="UP000777438"/>
    </source>
</evidence>
<feature type="compositionally biased region" description="Low complexity" evidence="1">
    <location>
        <begin position="22"/>
        <end position="31"/>
    </location>
</feature>
<dbReference type="OrthoDB" id="10388170at2759"/>
<protein>
    <submittedName>
        <fullName evidence="2">Uncharacterized protein</fullName>
    </submittedName>
</protein>
<sequence>MIRHPSQRDSPAAHIDSEEARSLSSQSDAAQSVVSSANVSVINSEPSGDGPVAGALEWEEAGLKLRPIIYFGLNPLDERSTSLQRDAIISIAWIQPKSIGVKQWDLGLPPECMSLCDCIKQEPLFRNLKEPKYPRVFQLDRGGICWVPKGYLGLAVPLHDKDIDITLLSYREASSCNHTWPVSHKLYLTQTGFKAEARLKFAMVLLQPEREQLSIIHSLSQV</sequence>
<evidence type="ECO:0000313" key="2">
    <source>
        <dbReference type="EMBL" id="KAH6874964.1"/>
    </source>
</evidence>
<keyword evidence="3" id="KW-1185">Reference proteome</keyword>
<accession>A0A9P8VW14</accession>
<comment type="caution">
    <text evidence="2">The sequence shown here is derived from an EMBL/GenBank/DDBJ whole genome shotgun (WGS) entry which is preliminary data.</text>
</comment>
<dbReference type="EMBL" id="JAGPYM010000036">
    <property type="protein sequence ID" value="KAH6874964.1"/>
    <property type="molecule type" value="Genomic_DNA"/>
</dbReference>